<organism evidence="1 2">
    <name type="scientific">Cercospora zeae-maydis SCOH1-5</name>
    <dbReference type="NCBI Taxonomy" id="717836"/>
    <lineage>
        <taxon>Eukaryota</taxon>
        <taxon>Fungi</taxon>
        <taxon>Dikarya</taxon>
        <taxon>Ascomycota</taxon>
        <taxon>Pezizomycotina</taxon>
        <taxon>Dothideomycetes</taxon>
        <taxon>Dothideomycetidae</taxon>
        <taxon>Mycosphaerellales</taxon>
        <taxon>Mycosphaerellaceae</taxon>
        <taxon>Cercospora</taxon>
    </lineage>
</organism>
<reference evidence="1" key="1">
    <citation type="journal article" date="2020" name="Stud. Mycol.">
        <title>101 Dothideomycetes genomes: a test case for predicting lifestyles and emergence of pathogens.</title>
        <authorList>
            <person name="Haridas S."/>
            <person name="Albert R."/>
            <person name="Binder M."/>
            <person name="Bloem J."/>
            <person name="Labutti K."/>
            <person name="Salamov A."/>
            <person name="Andreopoulos B."/>
            <person name="Baker S."/>
            <person name="Barry K."/>
            <person name="Bills G."/>
            <person name="Bluhm B."/>
            <person name="Cannon C."/>
            <person name="Castanera R."/>
            <person name="Culley D."/>
            <person name="Daum C."/>
            <person name="Ezra D."/>
            <person name="Gonzalez J."/>
            <person name="Henrissat B."/>
            <person name="Kuo A."/>
            <person name="Liang C."/>
            <person name="Lipzen A."/>
            <person name="Lutzoni F."/>
            <person name="Magnuson J."/>
            <person name="Mondo S."/>
            <person name="Nolan M."/>
            <person name="Ohm R."/>
            <person name="Pangilinan J."/>
            <person name="Park H.-J."/>
            <person name="Ramirez L."/>
            <person name="Alfaro M."/>
            <person name="Sun H."/>
            <person name="Tritt A."/>
            <person name="Yoshinaga Y."/>
            <person name="Zwiers L.-H."/>
            <person name="Turgeon B."/>
            <person name="Goodwin S."/>
            <person name="Spatafora J."/>
            <person name="Crous P."/>
            <person name="Grigoriev I."/>
        </authorList>
    </citation>
    <scope>NUCLEOTIDE SEQUENCE</scope>
    <source>
        <strain evidence="1">SCOH1-5</strain>
    </source>
</reference>
<keyword evidence="2" id="KW-1185">Reference proteome</keyword>
<dbReference type="OrthoDB" id="3644708at2759"/>
<dbReference type="AlphaFoldDB" id="A0A6A6FQ35"/>
<gene>
    <name evidence="1" type="ORF">CERZMDRAFT_93972</name>
</gene>
<dbReference type="EMBL" id="ML992665">
    <property type="protein sequence ID" value="KAF2215567.1"/>
    <property type="molecule type" value="Genomic_DNA"/>
</dbReference>
<dbReference type="Proteomes" id="UP000799539">
    <property type="component" value="Unassembled WGS sequence"/>
</dbReference>
<name>A0A6A6FQ35_9PEZI</name>
<evidence type="ECO:0000313" key="1">
    <source>
        <dbReference type="EMBL" id="KAF2215567.1"/>
    </source>
</evidence>
<evidence type="ECO:0000313" key="2">
    <source>
        <dbReference type="Proteomes" id="UP000799539"/>
    </source>
</evidence>
<accession>A0A6A6FQ35</accession>
<proteinExistence type="predicted"/>
<sequence>MVSAYRFHISGRAGLLLGGLYPEAYRGERTPRTKFIPCVTEMRRESGRLKKAALQVRSVRPYISLCSRVHSTLDRQLDDCKMQAKCWIISAFVLLSGASTTYEERSSQDEPSHIMLRRSANAKPPQDPHMLPQCVKHEPGCKGSTANVVLELLDPVAWFVNQLVKTKEHVKEQISMHLYQQTYDSLHCQGDSEHNFFGGKHHYHRKIAKNKCDEWHMLPMANISMNYRLPDTKIDNHCDITFFDGKECTGNEVYKLHGALGVQMINGQSFCHVMQYPKSVFVGPCT</sequence>
<protein>
    <submittedName>
        <fullName evidence="1">Uncharacterized protein</fullName>
    </submittedName>
</protein>